<feature type="transmembrane region" description="Helical" evidence="1">
    <location>
        <begin position="216"/>
        <end position="234"/>
    </location>
</feature>
<sequence length="446" mass="51051">MSTYVDSMVLPDDQVVTAEPPRRRWSPATRVAFRFCFVYFLSFCLSVELVTVWWGGFLTKDAGERVIGWESRQLSPIVAWVGAHVFGVRSQYHPSRGGDIMYYWVWVFCLLVLAAVATVVWSVLDRRRVRYPVLHTWFQVFLRICLASQMFYYGTIKVFPIQMRFELARMVEPWGDFSPMSVLWQQVASSRPYEMSLGAAEIVAGLLLIVPRVAPLGAVLSAVSMLQVFLLNLSFDVPVKLYALHLLLIAVVLAAPHLRRLMEVFVSDHPVERPREHALFGTARANRIAVGAQVLLGIWILAALVDRGWTITRQEEPRSPLYGIWDVAEYSVAGQELPPLITDTQRWRRIVFDDVPAQTSVQSMNDSLTRYRADVDQDRHTLSLTDPGSHARLCVLTYTRPRPDRLTLDGQLDGRPVHMALELLDLQKFPQLSRGFHWVQEDQYKH</sequence>
<dbReference type="OrthoDB" id="102112at2"/>
<proteinExistence type="predicted"/>
<keyword evidence="1" id="KW-1133">Transmembrane helix</keyword>
<protein>
    <recommendedName>
        <fullName evidence="4">DoxX family protein</fullName>
    </recommendedName>
</protein>
<reference evidence="2 3" key="1">
    <citation type="submission" date="2016-04" db="EMBL/GenBank/DDBJ databases">
        <authorList>
            <person name="Evans L.H."/>
            <person name="Alamgir A."/>
            <person name="Owens N."/>
            <person name="Weber N.D."/>
            <person name="Virtaneva K."/>
            <person name="Barbian K."/>
            <person name="Babar A."/>
            <person name="Rosenke K."/>
        </authorList>
    </citation>
    <scope>NUCLEOTIDE SEQUENCE [LARGE SCALE GENOMIC DNA]</scope>
    <source>
        <strain evidence="2 3">IFM 0406</strain>
    </source>
</reference>
<accession>A0A164J088</accession>
<dbReference type="STRING" id="455432.AWN90_04720"/>
<organism evidence="2 3">
    <name type="scientific">Nocardia terpenica</name>
    <dbReference type="NCBI Taxonomy" id="455432"/>
    <lineage>
        <taxon>Bacteria</taxon>
        <taxon>Bacillati</taxon>
        <taxon>Actinomycetota</taxon>
        <taxon>Actinomycetes</taxon>
        <taxon>Mycobacteriales</taxon>
        <taxon>Nocardiaceae</taxon>
        <taxon>Nocardia</taxon>
    </lineage>
</organism>
<feature type="transmembrane region" description="Helical" evidence="1">
    <location>
        <begin position="136"/>
        <end position="154"/>
    </location>
</feature>
<dbReference type="EMBL" id="LWGR01000016">
    <property type="protein sequence ID" value="KZM69913.1"/>
    <property type="molecule type" value="Genomic_DNA"/>
</dbReference>
<evidence type="ECO:0000256" key="1">
    <source>
        <dbReference type="SAM" id="Phobius"/>
    </source>
</evidence>
<evidence type="ECO:0008006" key="4">
    <source>
        <dbReference type="Google" id="ProtNLM"/>
    </source>
</evidence>
<name>A0A164J088_9NOCA</name>
<feature type="transmembrane region" description="Helical" evidence="1">
    <location>
        <begin position="31"/>
        <end position="54"/>
    </location>
</feature>
<evidence type="ECO:0000313" key="2">
    <source>
        <dbReference type="EMBL" id="KZM69913.1"/>
    </source>
</evidence>
<feature type="transmembrane region" description="Helical" evidence="1">
    <location>
        <begin position="104"/>
        <end position="124"/>
    </location>
</feature>
<dbReference type="RefSeq" id="WP_082870561.1">
    <property type="nucleotide sequence ID" value="NZ_JABMCZ010000003.1"/>
</dbReference>
<keyword evidence="1" id="KW-0472">Membrane</keyword>
<comment type="caution">
    <text evidence="2">The sequence shown here is derived from an EMBL/GenBank/DDBJ whole genome shotgun (WGS) entry which is preliminary data.</text>
</comment>
<feature type="transmembrane region" description="Helical" evidence="1">
    <location>
        <begin position="241"/>
        <end position="258"/>
    </location>
</feature>
<dbReference type="AlphaFoldDB" id="A0A164J088"/>
<feature type="transmembrane region" description="Helical" evidence="1">
    <location>
        <begin position="288"/>
        <end position="305"/>
    </location>
</feature>
<keyword evidence="1" id="KW-0812">Transmembrane</keyword>
<gene>
    <name evidence="2" type="ORF">AWN90_04720</name>
</gene>
<keyword evidence="3" id="KW-1185">Reference proteome</keyword>
<dbReference type="Proteomes" id="UP000076512">
    <property type="component" value="Unassembled WGS sequence"/>
</dbReference>
<evidence type="ECO:0000313" key="3">
    <source>
        <dbReference type="Proteomes" id="UP000076512"/>
    </source>
</evidence>